<evidence type="ECO:0000313" key="1">
    <source>
        <dbReference type="EMBL" id="MED6222883.1"/>
    </source>
</evidence>
<sequence length="97" mass="10838">MTHTRKKDRLWVDKRSHDCKEAFKAEKNRLEAERQAITDAGGLEHPPIDEEAIRLQIAGDGKKGRIYGKGIVPSYSVPLIIEDVDDNTAIVPSALLM</sequence>
<reference evidence="1 2" key="1">
    <citation type="journal article" date="2023" name="Plants (Basel)">
        <title>Bridging the Gap: Combining Genomics and Transcriptomics Approaches to Understand Stylosanthes scabra, an Orphan Legume from the Brazilian Caatinga.</title>
        <authorList>
            <person name="Ferreira-Neto J.R.C."/>
            <person name="da Silva M.D."/>
            <person name="Binneck E."/>
            <person name="de Melo N.F."/>
            <person name="da Silva R.H."/>
            <person name="de Melo A.L.T.M."/>
            <person name="Pandolfi V."/>
            <person name="Bustamante F.O."/>
            <person name="Brasileiro-Vidal A.C."/>
            <person name="Benko-Iseppon A.M."/>
        </authorList>
    </citation>
    <scope>NUCLEOTIDE SEQUENCE [LARGE SCALE GENOMIC DNA]</scope>
    <source>
        <tissue evidence="1">Leaves</tissue>
    </source>
</reference>
<organism evidence="1 2">
    <name type="scientific">Stylosanthes scabra</name>
    <dbReference type="NCBI Taxonomy" id="79078"/>
    <lineage>
        <taxon>Eukaryota</taxon>
        <taxon>Viridiplantae</taxon>
        <taxon>Streptophyta</taxon>
        <taxon>Embryophyta</taxon>
        <taxon>Tracheophyta</taxon>
        <taxon>Spermatophyta</taxon>
        <taxon>Magnoliopsida</taxon>
        <taxon>eudicotyledons</taxon>
        <taxon>Gunneridae</taxon>
        <taxon>Pentapetalae</taxon>
        <taxon>rosids</taxon>
        <taxon>fabids</taxon>
        <taxon>Fabales</taxon>
        <taxon>Fabaceae</taxon>
        <taxon>Papilionoideae</taxon>
        <taxon>50 kb inversion clade</taxon>
        <taxon>dalbergioids sensu lato</taxon>
        <taxon>Dalbergieae</taxon>
        <taxon>Pterocarpus clade</taxon>
        <taxon>Stylosanthes</taxon>
    </lineage>
</organism>
<dbReference type="Proteomes" id="UP001341840">
    <property type="component" value="Unassembled WGS sequence"/>
</dbReference>
<protein>
    <submittedName>
        <fullName evidence="1">Uncharacterized protein</fullName>
    </submittedName>
</protein>
<comment type="caution">
    <text evidence="1">The sequence shown here is derived from an EMBL/GenBank/DDBJ whole genome shotgun (WGS) entry which is preliminary data.</text>
</comment>
<keyword evidence="2" id="KW-1185">Reference proteome</keyword>
<gene>
    <name evidence="1" type="ORF">PIB30_068732</name>
</gene>
<name>A0ABU6ZLL3_9FABA</name>
<dbReference type="EMBL" id="JASCZI010272602">
    <property type="protein sequence ID" value="MED6222883.1"/>
    <property type="molecule type" value="Genomic_DNA"/>
</dbReference>
<accession>A0ABU6ZLL3</accession>
<proteinExistence type="predicted"/>
<evidence type="ECO:0000313" key="2">
    <source>
        <dbReference type="Proteomes" id="UP001341840"/>
    </source>
</evidence>